<gene>
    <name evidence="5" type="ORF">HMPREF1120_09077</name>
</gene>
<feature type="compositionally biased region" description="Low complexity" evidence="3">
    <location>
        <begin position="592"/>
        <end position="604"/>
    </location>
</feature>
<protein>
    <submittedName>
        <fullName evidence="5">Acid phosphatase</fullName>
    </submittedName>
</protein>
<dbReference type="Pfam" id="PF05224">
    <property type="entry name" value="NDT80_PhoG"/>
    <property type="match status" value="1"/>
</dbReference>
<reference evidence="5" key="1">
    <citation type="submission" date="2011-07" db="EMBL/GenBank/DDBJ databases">
        <title>The Genome Sequence of Exophiala (Wangiella) dermatitidis NIH/UT8656.</title>
        <authorList>
            <consortium name="The Broad Institute Genome Sequencing Platform"/>
            <person name="Cuomo C."/>
            <person name="Wang Z."/>
            <person name="Hunicke-Smith S."/>
            <person name="Szanislo P.J."/>
            <person name="Earl A."/>
            <person name="Young S.K."/>
            <person name="Zeng Q."/>
            <person name="Gargeya S."/>
            <person name="Fitzgerald M."/>
            <person name="Haas B."/>
            <person name="Abouelleil A."/>
            <person name="Alvarado L."/>
            <person name="Arachchi H.M."/>
            <person name="Berlin A."/>
            <person name="Brown A."/>
            <person name="Chapman S.B."/>
            <person name="Chen Z."/>
            <person name="Dunbar C."/>
            <person name="Freedman E."/>
            <person name="Gearin G."/>
            <person name="Gellesch M."/>
            <person name="Goldberg J."/>
            <person name="Griggs A."/>
            <person name="Gujja S."/>
            <person name="Heiman D."/>
            <person name="Howarth C."/>
            <person name="Larson L."/>
            <person name="Lui A."/>
            <person name="MacDonald P.J.P."/>
            <person name="Montmayeur A."/>
            <person name="Murphy C."/>
            <person name="Neiman D."/>
            <person name="Pearson M."/>
            <person name="Priest M."/>
            <person name="Roberts A."/>
            <person name="Saif S."/>
            <person name="Shea T."/>
            <person name="Shenoy N."/>
            <person name="Sisk P."/>
            <person name="Stolte C."/>
            <person name="Sykes S."/>
            <person name="Wortman J."/>
            <person name="Nusbaum C."/>
            <person name="Birren B."/>
        </authorList>
    </citation>
    <scope>NUCLEOTIDE SEQUENCE</scope>
    <source>
        <strain evidence="5">NIH/UT8656</strain>
    </source>
</reference>
<dbReference type="GO" id="GO:0003677">
    <property type="term" value="F:DNA binding"/>
    <property type="evidence" value="ECO:0007669"/>
    <property type="project" value="UniProtKB-KW"/>
</dbReference>
<organism evidence="5 6">
    <name type="scientific">Exophiala dermatitidis (strain ATCC 34100 / CBS 525.76 / NIH/UT8656)</name>
    <name type="common">Black yeast</name>
    <name type="synonym">Wangiella dermatitidis</name>
    <dbReference type="NCBI Taxonomy" id="858893"/>
    <lineage>
        <taxon>Eukaryota</taxon>
        <taxon>Fungi</taxon>
        <taxon>Dikarya</taxon>
        <taxon>Ascomycota</taxon>
        <taxon>Pezizomycotina</taxon>
        <taxon>Eurotiomycetes</taxon>
        <taxon>Chaetothyriomycetidae</taxon>
        <taxon>Chaetothyriales</taxon>
        <taxon>Herpotrichiellaceae</taxon>
        <taxon>Exophiala</taxon>
    </lineage>
</organism>
<dbReference type="STRING" id="858893.H6CBJ4"/>
<dbReference type="InterPro" id="IPR037141">
    <property type="entry name" value="NDT80_DNA-bd_dom_sf"/>
</dbReference>
<feature type="region of interest" description="Disordered" evidence="3">
    <location>
        <begin position="314"/>
        <end position="399"/>
    </location>
</feature>
<dbReference type="FunFam" id="2.60.40.1390:FF:000007">
    <property type="entry name" value="p53-like transcription factor"/>
    <property type="match status" value="1"/>
</dbReference>
<dbReference type="PROSITE" id="PS51517">
    <property type="entry name" value="NDT80"/>
    <property type="match status" value="1"/>
</dbReference>
<proteinExistence type="predicted"/>
<feature type="compositionally biased region" description="Polar residues" evidence="3">
    <location>
        <begin position="494"/>
        <end position="504"/>
    </location>
</feature>
<evidence type="ECO:0000256" key="1">
    <source>
        <dbReference type="ARBA" id="ARBA00023125"/>
    </source>
</evidence>
<dbReference type="eggNOG" id="ENOG502SAHY">
    <property type="taxonomic scope" value="Eukaryota"/>
</dbReference>
<keyword evidence="1 2" id="KW-0238">DNA-binding</keyword>
<feature type="region of interest" description="Disordered" evidence="3">
    <location>
        <begin position="425"/>
        <end position="614"/>
    </location>
</feature>
<feature type="compositionally biased region" description="Polar residues" evidence="3">
    <location>
        <begin position="555"/>
        <end position="583"/>
    </location>
</feature>
<dbReference type="InParanoid" id="H6CBJ4"/>
<dbReference type="GO" id="GO:0051321">
    <property type="term" value="P:meiotic cell cycle"/>
    <property type="evidence" value="ECO:0007669"/>
    <property type="project" value="TreeGrafter"/>
</dbReference>
<evidence type="ECO:0000259" key="4">
    <source>
        <dbReference type="PROSITE" id="PS51517"/>
    </source>
</evidence>
<dbReference type="AlphaFoldDB" id="H6CBJ4"/>
<dbReference type="GO" id="GO:0045944">
    <property type="term" value="P:positive regulation of transcription by RNA polymerase II"/>
    <property type="evidence" value="ECO:0007669"/>
    <property type="project" value="TreeGrafter"/>
</dbReference>
<dbReference type="PANTHER" id="PTHR35144">
    <property type="entry name" value="MEIOSIS-SPECIFIC TRANSCRIPTION FACTOR NDT80"/>
    <property type="match status" value="1"/>
</dbReference>
<keyword evidence="6" id="KW-1185">Reference proteome</keyword>
<evidence type="ECO:0000313" key="6">
    <source>
        <dbReference type="Proteomes" id="UP000007304"/>
    </source>
</evidence>
<feature type="compositionally biased region" description="Low complexity" evidence="3">
    <location>
        <begin position="378"/>
        <end position="392"/>
    </location>
</feature>
<evidence type="ECO:0000256" key="2">
    <source>
        <dbReference type="PROSITE-ProRule" id="PRU00850"/>
    </source>
</evidence>
<name>H6CBJ4_EXODN</name>
<feature type="compositionally biased region" description="Low complexity" evidence="3">
    <location>
        <begin position="523"/>
        <end position="534"/>
    </location>
</feature>
<dbReference type="InterPro" id="IPR024061">
    <property type="entry name" value="NDT80_DNA-bd_dom"/>
</dbReference>
<feature type="compositionally biased region" description="Basic and acidic residues" evidence="3">
    <location>
        <begin position="228"/>
        <end position="238"/>
    </location>
</feature>
<dbReference type="OrthoDB" id="4117572at2759"/>
<dbReference type="Proteomes" id="UP000007304">
    <property type="component" value="Unassembled WGS sequence"/>
</dbReference>
<dbReference type="InterPro" id="IPR052605">
    <property type="entry name" value="Fungal_trans_regulator"/>
</dbReference>
<feature type="region of interest" description="Disordered" evidence="3">
    <location>
        <begin position="221"/>
        <end position="248"/>
    </location>
</feature>
<dbReference type="Gene3D" id="2.60.40.1390">
    <property type="entry name" value="NDT80 DNA-binding domain"/>
    <property type="match status" value="1"/>
</dbReference>
<dbReference type="SUPFAM" id="SSF49417">
    <property type="entry name" value="p53-like transcription factors"/>
    <property type="match status" value="1"/>
</dbReference>
<feature type="domain" description="NDT80" evidence="4">
    <location>
        <begin position="88"/>
        <end position="324"/>
    </location>
</feature>
<dbReference type="VEuPathDB" id="FungiDB:HMPREF1120_09077"/>
<dbReference type="GO" id="GO:0003700">
    <property type="term" value="F:DNA-binding transcription factor activity"/>
    <property type="evidence" value="ECO:0007669"/>
    <property type="project" value="UniProtKB-UniRule"/>
</dbReference>
<evidence type="ECO:0000256" key="3">
    <source>
        <dbReference type="SAM" id="MobiDB-lite"/>
    </source>
</evidence>
<feature type="region of interest" description="Disordered" evidence="3">
    <location>
        <begin position="648"/>
        <end position="670"/>
    </location>
</feature>
<dbReference type="GeneID" id="20313716"/>
<dbReference type="HOGENOM" id="CLU_019472_2_0_1"/>
<dbReference type="OMA" id="MRYIMTD"/>
<dbReference type="EMBL" id="JH226137">
    <property type="protein sequence ID" value="EHY61141.1"/>
    <property type="molecule type" value="Genomic_DNA"/>
</dbReference>
<feature type="DNA-binding region" description="NDT80" evidence="2">
    <location>
        <begin position="88"/>
        <end position="324"/>
    </location>
</feature>
<sequence>MDGYDPLAMPYLHSPMPFTGGNIQNLDYMSVPSVMDLQEQYSNFDSEPYMSGDELSFAPSTGLQHPAMLKRYSSGFEDPFAESTMAQFDQVPTEGGAPESPSIDRDSKYLSFSMPRYNFTLLDDSFRRSSVNISAQLHGMFFLAESQWPATADTPPPPPELTCYRRNLFQITGSVTLPRNLRYVFTDDGSRIPIYELELAVSATESVEGNAVKIISVPWKTPAGGEPAKPEDKAEREPPTIPLDKMSGQDLDTDYTTFPIQWKRLQFRIATANNGRRKELQQHFTLHLKIMASLSTGGKISIAEAHSGPVIVRGRSPRNFAARKDMPLSSSSTARKHLPPTSRAGTSQTSVPQVTSAPKVKTPPEDLTQPIVPFDGANPNNSNNSDMKSSDPTDLNNWMSQVVPEPPLPTPSYSAVMNPPPMPTFSHDPTTPELGTPGATFPFTFPQEMASNGNRPLSLHFGSDDEGSPFPHAEQQGGSRPSSRPPTSNPSPSLVNKGQGQAGSTLGHGPAAGTPYTTHHHGASPGPSQPSSGSLVNHNGNGIGGSRPRLHSHGLSMTSVPTSTPAPMNHSEPSSSSVIQTLPASRPDLVDSKTSTSISTSTATGQQTYPGAQGESADELYEYFPLGLDDWMPPVDAVFRPHVVHHSGPLPPDPRSPGRHTSKRYFSEVV</sequence>
<dbReference type="RefSeq" id="XP_009161602.1">
    <property type="nucleotide sequence ID" value="XM_009163354.1"/>
</dbReference>
<evidence type="ECO:0000313" key="5">
    <source>
        <dbReference type="EMBL" id="EHY61141.1"/>
    </source>
</evidence>
<dbReference type="GO" id="GO:0000228">
    <property type="term" value="C:nuclear chromosome"/>
    <property type="evidence" value="ECO:0007669"/>
    <property type="project" value="TreeGrafter"/>
</dbReference>
<feature type="compositionally biased region" description="Polar residues" evidence="3">
    <location>
        <begin position="343"/>
        <end position="356"/>
    </location>
</feature>
<accession>H6CBJ4</accession>
<dbReference type="InterPro" id="IPR008967">
    <property type="entry name" value="p53-like_TF_DNA-bd_sf"/>
</dbReference>
<dbReference type="PANTHER" id="PTHR35144:SF1">
    <property type="entry name" value="PROTEIN PACG"/>
    <property type="match status" value="1"/>
</dbReference>